<dbReference type="Gene3D" id="1.10.3720.10">
    <property type="entry name" value="MetI-like"/>
    <property type="match status" value="1"/>
</dbReference>
<evidence type="ECO:0000256" key="1">
    <source>
        <dbReference type="ARBA" id="ARBA00004651"/>
    </source>
</evidence>
<protein>
    <submittedName>
        <fullName evidence="9">ABC transporter permease subunit</fullName>
    </submittedName>
</protein>
<evidence type="ECO:0000256" key="6">
    <source>
        <dbReference type="ARBA" id="ARBA00023136"/>
    </source>
</evidence>
<evidence type="ECO:0000313" key="9">
    <source>
        <dbReference type="EMBL" id="MTS28469.1"/>
    </source>
</evidence>
<evidence type="ECO:0000256" key="7">
    <source>
        <dbReference type="RuleBase" id="RU363032"/>
    </source>
</evidence>
<accession>A0A6L6LW32</accession>
<dbReference type="RefSeq" id="WP_155202198.1">
    <property type="nucleotide sequence ID" value="NZ_WMZN01000069.1"/>
</dbReference>
<dbReference type="EMBL" id="WMZU01000028">
    <property type="protein sequence ID" value="MTS28469.1"/>
    <property type="molecule type" value="Genomic_DNA"/>
</dbReference>
<dbReference type="InterPro" id="IPR035906">
    <property type="entry name" value="MetI-like_sf"/>
</dbReference>
<sequence length="283" mass="31531">MDSKKKINIFTVGGSLARLFLYIWCAFSMFAFGWIILSSFKTNKEFFKNAWGLPAAPQWQNYMKVFTDYHLGTNFLNSILIVSASVVFIVAISAPAAYVLSRCNFLGNGFLNKFFTLGMGVPFQLLLVPLFFQMYSIGIVGTKLSLILIYIALSIPFTIFLIQGFFRSLPSVLEEAAYIDGCGPMRTFFSIMLPLGKPGLITAAIFNFISLWNEFLLALTFVNDSTDYPLSVGLYALQGSLQYTGDWVALFAALVVITLPTLLIYVFLSRQIIEGLTMGAVKE</sequence>
<dbReference type="CDD" id="cd06261">
    <property type="entry name" value="TM_PBP2"/>
    <property type="match status" value="1"/>
</dbReference>
<dbReference type="PANTHER" id="PTHR43744">
    <property type="entry name" value="ABC TRANSPORTER PERMEASE PROTEIN MG189-RELATED-RELATED"/>
    <property type="match status" value="1"/>
</dbReference>
<keyword evidence="2 7" id="KW-0813">Transport</keyword>
<dbReference type="AlphaFoldDB" id="A0A6L6LW32"/>
<feature type="transmembrane region" description="Helical" evidence="7">
    <location>
        <begin position="21"/>
        <end position="40"/>
    </location>
</feature>
<organism evidence="9 10">
    <name type="scientific">Ruthenibacterium lactatiformans</name>
    <dbReference type="NCBI Taxonomy" id="1550024"/>
    <lineage>
        <taxon>Bacteria</taxon>
        <taxon>Bacillati</taxon>
        <taxon>Bacillota</taxon>
        <taxon>Clostridia</taxon>
        <taxon>Eubacteriales</taxon>
        <taxon>Oscillospiraceae</taxon>
        <taxon>Ruthenibacterium</taxon>
    </lineage>
</organism>
<evidence type="ECO:0000256" key="4">
    <source>
        <dbReference type="ARBA" id="ARBA00022692"/>
    </source>
</evidence>
<feature type="transmembrane region" description="Helical" evidence="7">
    <location>
        <begin position="187"/>
        <end position="209"/>
    </location>
</feature>
<keyword evidence="4 7" id="KW-0812">Transmembrane</keyword>
<evidence type="ECO:0000313" key="10">
    <source>
        <dbReference type="Proteomes" id="UP000472755"/>
    </source>
</evidence>
<feature type="transmembrane region" description="Helical" evidence="7">
    <location>
        <begin position="144"/>
        <end position="166"/>
    </location>
</feature>
<gene>
    <name evidence="9" type="ORF">GMD59_14410</name>
</gene>
<keyword evidence="3" id="KW-1003">Cell membrane</keyword>
<dbReference type="Pfam" id="PF00528">
    <property type="entry name" value="BPD_transp_1"/>
    <property type="match status" value="1"/>
</dbReference>
<feature type="transmembrane region" description="Helical" evidence="7">
    <location>
        <begin position="247"/>
        <end position="268"/>
    </location>
</feature>
<dbReference type="GO" id="GO:0005886">
    <property type="term" value="C:plasma membrane"/>
    <property type="evidence" value="ECO:0007669"/>
    <property type="project" value="UniProtKB-SubCell"/>
</dbReference>
<feature type="transmembrane region" description="Helical" evidence="7">
    <location>
        <begin position="110"/>
        <end position="132"/>
    </location>
</feature>
<comment type="caution">
    <text evidence="9">The sequence shown here is derived from an EMBL/GenBank/DDBJ whole genome shotgun (WGS) entry which is preliminary data.</text>
</comment>
<proteinExistence type="inferred from homology"/>
<dbReference type="Proteomes" id="UP000472755">
    <property type="component" value="Unassembled WGS sequence"/>
</dbReference>
<evidence type="ECO:0000259" key="8">
    <source>
        <dbReference type="PROSITE" id="PS50928"/>
    </source>
</evidence>
<dbReference type="InterPro" id="IPR000515">
    <property type="entry name" value="MetI-like"/>
</dbReference>
<keyword evidence="5 7" id="KW-1133">Transmembrane helix</keyword>
<name>A0A6L6LW32_9FIRM</name>
<dbReference type="GO" id="GO:0055085">
    <property type="term" value="P:transmembrane transport"/>
    <property type="evidence" value="ECO:0007669"/>
    <property type="project" value="InterPro"/>
</dbReference>
<feature type="transmembrane region" description="Helical" evidence="7">
    <location>
        <begin position="75"/>
        <end position="98"/>
    </location>
</feature>
<reference evidence="9 10" key="1">
    <citation type="journal article" date="2019" name="Nat. Med.">
        <title>A library of human gut bacterial isolates paired with longitudinal multiomics data enables mechanistic microbiome research.</title>
        <authorList>
            <person name="Poyet M."/>
            <person name="Groussin M."/>
            <person name="Gibbons S.M."/>
            <person name="Avila-Pacheco J."/>
            <person name="Jiang X."/>
            <person name="Kearney S.M."/>
            <person name="Perrotta A.R."/>
            <person name="Berdy B."/>
            <person name="Zhao S."/>
            <person name="Lieberman T.D."/>
            <person name="Swanson P.K."/>
            <person name="Smith M."/>
            <person name="Roesemann S."/>
            <person name="Alexander J.E."/>
            <person name="Rich S.A."/>
            <person name="Livny J."/>
            <person name="Vlamakis H."/>
            <person name="Clish C."/>
            <person name="Bullock K."/>
            <person name="Deik A."/>
            <person name="Scott J."/>
            <person name="Pierce K.A."/>
            <person name="Xavier R.J."/>
            <person name="Alm E.J."/>
        </authorList>
    </citation>
    <scope>NUCLEOTIDE SEQUENCE [LARGE SCALE GENOMIC DNA]</scope>
    <source>
        <strain evidence="9 10">BIOML-A4</strain>
    </source>
</reference>
<dbReference type="PROSITE" id="PS50928">
    <property type="entry name" value="ABC_TM1"/>
    <property type="match status" value="1"/>
</dbReference>
<evidence type="ECO:0000256" key="5">
    <source>
        <dbReference type="ARBA" id="ARBA00022989"/>
    </source>
</evidence>
<evidence type="ECO:0000256" key="2">
    <source>
        <dbReference type="ARBA" id="ARBA00022448"/>
    </source>
</evidence>
<dbReference type="SUPFAM" id="SSF161098">
    <property type="entry name" value="MetI-like"/>
    <property type="match status" value="1"/>
</dbReference>
<comment type="similarity">
    <text evidence="7">Belongs to the binding-protein-dependent transport system permease family.</text>
</comment>
<evidence type="ECO:0000256" key="3">
    <source>
        <dbReference type="ARBA" id="ARBA00022475"/>
    </source>
</evidence>
<keyword evidence="6 7" id="KW-0472">Membrane</keyword>
<comment type="subcellular location">
    <subcellularLocation>
        <location evidence="1 7">Cell membrane</location>
        <topology evidence="1 7">Multi-pass membrane protein</topology>
    </subcellularLocation>
</comment>
<feature type="domain" description="ABC transmembrane type-1" evidence="8">
    <location>
        <begin position="75"/>
        <end position="268"/>
    </location>
</feature>
<dbReference type="PANTHER" id="PTHR43744:SF8">
    <property type="entry name" value="SN-GLYCEROL-3-PHOSPHATE TRANSPORT SYSTEM PERMEASE PROTEIN UGPE"/>
    <property type="match status" value="1"/>
</dbReference>